<feature type="coiled-coil region" evidence="1">
    <location>
        <begin position="258"/>
        <end position="285"/>
    </location>
</feature>
<keyword evidence="5" id="KW-1185">Reference proteome</keyword>
<gene>
    <name evidence="4" type="ORF">RSOLAG1IB_06685</name>
</gene>
<dbReference type="CDD" id="cd00882">
    <property type="entry name" value="Ras_like_GTPase"/>
    <property type="match status" value="1"/>
</dbReference>
<dbReference type="EMBL" id="LN679113">
    <property type="protein sequence ID" value="CEL53903.1"/>
    <property type="molecule type" value="Genomic_DNA"/>
</dbReference>
<keyword evidence="2" id="KW-1133">Transmembrane helix</keyword>
<dbReference type="Proteomes" id="UP000059188">
    <property type="component" value="Unassembled WGS sequence"/>
</dbReference>
<dbReference type="Pfam" id="PF01926">
    <property type="entry name" value="MMR_HSR1"/>
    <property type="match status" value="1"/>
</dbReference>
<dbReference type="PANTHER" id="PTHR10903:SF184">
    <property type="entry name" value="GTP-BINDING PROTEIN A"/>
    <property type="match status" value="1"/>
</dbReference>
<dbReference type="InterPro" id="IPR045058">
    <property type="entry name" value="GIMA/IAN/Toc"/>
</dbReference>
<evidence type="ECO:0000259" key="3">
    <source>
        <dbReference type="Pfam" id="PF01926"/>
    </source>
</evidence>
<name>A0A0B7FCH7_THACB</name>
<sequence length="412" mass="44071">MLMQDTKLEPRNVLVFGPTGTGKTTIINHLTSSTFPIGDTLKSCTKEIQYASAEHQGCLINYFDTPGFDDSTMKPAEQLAQISLLTSALYEACGRNPNIHGVLYVHRITDNRMPGSTLRNLRVIKHLLGPQALSNLVFVTNMWDSQPDTAQIKSEEELINDDEYFASAMEHGARAGENYRVFKGATQAQVQETLSNLFLNTAPVVLQIQRDLVDEEHALKDIDAGRIVDEAIDSNEKETGELIKELKEELANASGAKEARIKSKLDDANNRAEQAKKQRGFLQLTLKYIRDHPYLSALIVVTVVAAGAGVIMFGGKLVRVFKLAWKAIATASGAGAATASGAGAATYTVSGAGAATATGVGVATGVEAGTVDVSAKLNARLIALLGTAVGVGVITSKDARPKQDEKVNACEQ</sequence>
<keyword evidence="2" id="KW-0812">Transmembrane</keyword>
<dbReference type="SUPFAM" id="SSF52540">
    <property type="entry name" value="P-loop containing nucleoside triphosphate hydrolases"/>
    <property type="match status" value="1"/>
</dbReference>
<dbReference type="AlphaFoldDB" id="A0A0B7FCH7"/>
<keyword evidence="2" id="KW-0472">Membrane</keyword>
<evidence type="ECO:0000313" key="5">
    <source>
        <dbReference type="Proteomes" id="UP000059188"/>
    </source>
</evidence>
<evidence type="ECO:0000256" key="2">
    <source>
        <dbReference type="SAM" id="Phobius"/>
    </source>
</evidence>
<evidence type="ECO:0000313" key="4">
    <source>
        <dbReference type="EMBL" id="CEL53903.1"/>
    </source>
</evidence>
<proteinExistence type="predicted"/>
<dbReference type="InterPro" id="IPR006073">
    <property type="entry name" value="GTP-bd"/>
</dbReference>
<organism evidence="4 5">
    <name type="scientific">Thanatephorus cucumeris (strain AG1-IB / isolate 7/3/14)</name>
    <name type="common">Lettuce bottom rot fungus</name>
    <name type="synonym">Rhizoctonia solani</name>
    <dbReference type="NCBI Taxonomy" id="1108050"/>
    <lineage>
        <taxon>Eukaryota</taxon>
        <taxon>Fungi</taxon>
        <taxon>Dikarya</taxon>
        <taxon>Basidiomycota</taxon>
        <taxon>Agaricomycotina</taxon>
        <taxon>Agaricomycetes</taxon>
        <taxon>Cantharellales</taxon>
        <taxon>Ceratobasidiaceae</taxon>
        <taxon>Rhizoctonia</taxon>
        <taxon>Rhizoctonia solani AG-1</taxon>
    </lineage>
</organism>
<dbReference type="STRING" id="1108050.A0A0B7FCH7"/>
<protein>
    <recommendedName>
        <fullName evidence="3">G domain-containing protein</fullName>
    </recommendedName>
</protein>
<feature type="domain" description="G" evidence="3">
    <location>
        <begin position="13"/>
        <end position="69"/>
    </location>
</feature>
<feature type="transmembrane region" description="Helical" evidence="2">
    <location>
        <begin position="294"/>
        <end position="313"/>
    </location>
</feature>
<dbReference type="Gene3D" id="3.40.50.300">
    <property type="entry name" value="P-loop containing nucleotide triphosphate hydrolases"/>
    <property type="match status" value="1"/>
</dbReference>
<dbReference type="GO" id="GO:0005525">
    <property type="term" value="F:GTP binding"/>
    <property type="evidence" value="ECO:0007669"/>
    <property type="project" value="InterPro"/>
</dbReference>
<accession>A0A0B7FCH7</accession>
<dbReference type="PANTHER" id="PTHR10903">
    <property type="entry name" value="GTPASE, IMAP FAMILY MEMBER-RELATED"/>
    <property type="match status" value="1"/>
</dbReference>
<reference evidence="4 5" key="1">
    <citation type="submission" date="2014-11" db="EMBL/GenBank/DDBJ databases">
        <authorList>
            <person name="Wibberg Daniel"/>
        </authorList>
    </citation>
    <scope>NUCLEOTIDE SEQUENCE [LARGE SCALE GENOMIC DNA]</scope>
    <source>
        <strain evidence="4">Rhizoctonia solani AG1-IB 7/3/14</strain>
    </source>
</reference>
<dbReference type="InterPro" id="IPR027417">
    <property type="entry name" value="P-loop_NTPase"/>
</dbReference>
<keyword evidence="1" id="KW-0175">Coiled coil</keyword>
<dbReference type="OrthoDB" id="8954335at2759"/>
<evidence type="ECO:0000256" key="1">
    <source>
        <dbReference type="SAM" id="Coils"/>
    </source>
</evidence>